<sequence length="78" mass="8490">MDESRGVPVDRVYPHFTAVFSAKSAWPRLIVAALGVGYGERGTGKGDRVSELRVLLRPPKTLEGTKDRGLTPARPCLI</sequence>
<dbReference type="VEuPathDB" id="FungiDB:PAAG_05219"/>
<dbReference type="AlphaFoldDB" id="C1H376"/>
<name>C1H376_PARBA</name>
<gene>
    <name evidence="1" type="ORF">PAAG_05219</name>
</gene>
<evidence type="ECO:0000313" key="1">
    <source>
        <dbReference type="EMBL" id="EEH34170.2"/>
    </source>
</evidence>
<dbReference type="RefSeq" id="XP_015699730.1">
    <property type="nucleotide sequence ID" value="XM_015845504.1"/>
</dbReference>
<evidence type="ECO:0000313" key="2">
    <source>
        <dbReference type="Proteomes" id="UP000002059"/>
    </source>
</evidence>
<accession>C1H376</accession>
<proteinExistence type="predicted"/>
<keyword evidence="2" id="KW-1185">Reference proteome</keyword>
<dbReference type="GeneID" id="9096351"/>
<dbReference type="Proteomes" id="UP000002059">
    <property type="component" value="Partially assembled WGS sequence"/>
</dbReference>
<dbReference type="HOGENOM" id="CLU_2622656_0_0_1"/>
<protein>
    <submittedName>
        <fullName evidence="1">Uncharacterized protein</fullName>
    </submittedName>
</protein>
<dbReference type="EMBL" id="KN294004">
    <property type="protein sequence ID" value="EEH34170.2"/>
    <property type="molecule type" value="Genomic_DNA"/>
</dbReference>
<reference evidence="1 2" key="1">
    <citation type="journal article" date="2011" name="PLoS Genet.">
        <title>Comparative genomic analysis of human fungal pathogens causing paracoccidioidomycosis.</title>
        <authorList>
            <person name="Desjardins C.A."/>
            <person name="Champion M.D."/>
            <person name="Holder J.W."/>
            <person name="Muszewska A."/>
            <person name="Goldberg J."/>
            <person name="Bailao A.M."/>
            <person name="Brigido M.M."/>
            <person name="Ferreira M.E."/>
            <person name="Garcia A.M."/>
            <person name="Grynberg M."/>
            <person name="Gujja S."/>
            <person name="Heiman D.I."/>
            <person name="Henn M.R."/>
            <person name="Kodira C.D."/>
            <person name="Leon-Narvaez H."/>
            <person name="Longo L.V."/>
            <person name="Ma L.J."/>
            <person name="Malavazi I."/>
            <person name="Matsuo A.L."/>
            <person name="Morais F.V."/>
            <person name="Pereira M."/>
            <person name="Rodriguez-Brito S."/>
            <person name="Sakthikumar S."/>
            <person name="Salem-Izacc S.M."/>
            <person name="Sykes S.M."/>
            <person name="Teixeira M.M."/>
            <person name="Vallejo M.C."/>
            <person name="Walter M.E."/>
            <person name="Yandava C."/>
            <person name="Young S."/>
            <person name="Zeng Q."/>
            <person name="Zucker J."/>
            <person name="Felipe M.S."/>
            <person name="Goldman G.H."/>
            <person name="Haas B.J."/>
            <person name="McEwen J.G."/>
            <person name="Nino-Vega G."/>
            <person name="Puccia R."/>
            <person name="San-Blas G."/>
            <person name="Soares C.M."/>
            <person name="Birren B.W."/>
            <person name="Cuomo C.A."/>
        </authorList>
    </citation>
    <scope>NUCLEOTIDE SEQUENCE [LARGE SCALE GENOMIC DNA]</scope>
    <source>
        <strain evidence="2">ATCC MYA-826 / Pb01</strain>
    </source>
</reference>
<organism evidence="1 2">
    <name type="scientific">Paracoccidioides lutzii (strain ATCC MYA-826 / Pb01)</name>
    <name type="common">Paracoccidioides brasiliensis</name>
    <dbReference type="NCBI Taxonomy" id="502779"/>
    <lineage>
        <taxon>Eukaryota</taxon>
        <taxon>Fungi</taxon>
        <taxon>Dikarya</taxon>
        <taxon>Ascomycota</taxon>
        <taxon>Pezizomycotina</taxon>
        <taxon>Eurotiomycetes</taxon>
        <taxon>Eurotiomycetidae</taxon>
        <taxon>Onygenales</taxon>
        <taxon>Ajellomycetaceae</taxon>
        <taxon>Paracoccidioides</taxon>
    </lineage>
</organism>
<dbReference type="KEGG" id="pbl:PAAG_05219"/>